<gene>
    <name evidence="1" type="ORF">APY04_1858</name>
</gene>
<dbReference type="PATRIC" id="fig|121290.4.peg.1245"/>
<reference evidence="1 2" key="1">
    <citation type="submission" date="2015-10" db="EMBL/GenBank/DDBJ databases">
        <title>Transcriptomic analysis of a linuron degrading triple-species bacterial consortium.</title>
        <authorList>
            <person name="Albers P."/>
        </authorList>
    </citation>
    <scope>NUCLEOTIDE SEQUENCE [LARGE SCALE GENOMIC DNA]</scope>
    <source>
        <strain evidence="1 2">WDL6</strain>
    </source>
</reference>
<dbReference type="Proteomes" id="UP000059074">
    <property type="component" value="Unassembled WGS sequence"/>
</dbReference>
<keyword evidence="2" id="KW-1185">Reference proteome</keyword>
<sequence length="56" mass="6093">MSPIERMVEVTAELAATLQEAVDTGRSFELIDEIVAACQRASDEVAVLARCVRQAE</sequence>
<evidence type="ECO:0000313" key="2">
    <source>
        <dbReference type="Proteomes" id="UP000059074"/>
    </source>
</evidence>
<evidence type="ECO:0000313" key="1">
    <source>
        <dbReference type="EMBL" id="KWT67499.1"/>
    </source>
</evidence>
<organism evidence="1 2">
    <name type="scientific">Hyphomicrobium sulfonivorans</name>
    <dbReference type="NCBI Taxonomy" id="121290"/>
    <lineage>
        <taxon>Bacteria</taxon>
        <taxon>Pseudomonadati</taxon>
        <taxon>Pseudomonadota</taxon>
        <taxon>Alphaproteobacteria</taxon>
        <taxon>Hyphomicrobiales</taxon>
        <taxon>Hyphomicrobiaceae</taxon>
        <taxon>Hyphomicrobium</taxon>
    </lineage>
</organism>
<dbReference type="STRING" id="121290.APY04_1858"/>
<accession>A0A125NUR9</accession>
<protein>
    <submittedName>
        <fullName evidence="1">Uncharacterized protein</fullName>
    </submittedName>
</protein>
<dbReference type="AlphaFoldDB" id="A0A125NUR9"/>
<comment type="caution">
    <text evidence="1">The sequence shown here is derived from an EMBL/GenBank/DDBJ whole genome shotgun (WGS) entry which is preliminary data.</text>
</comment>
<name>A0A125NUR9_HYPSL</name>
<dbReference type="EMBL" id="LMTR01000063">
    <property type="protein sequence ID" value="KWT67499.1"/>
    <property type="molecule type" value="Genomic_DNA"/>
</dbReference>
<proteinExistence type="predicted"/>
<dbReference type="RefSeq" id="WP_157066705.1">
    <property type="nucleotide sequence ID" value="NZ_LMTR01000063.1"/>
</dbReference>